<feature type="chain" id="PRO_5006847215" description="Secretion system C-terminal sorting domain-containing protein" evidence="1">
    <location>
        <begin position="27"/>
        <end position="458"/>
    </location>
</feature>
<organism evidence="2 3">
    <name type="scientific">Hymenobacter sedentarius</name>
    <dbReference type="NCBI Taxonomy" id="1411621"/>
    <lineage>
        <taxon>Bacteria</taxon>
        <taxon>Pseudomonadati</taxon>
        <taxon>Bacteroidota</taxon>
        <taxon>Cytophagia</taxon>
        <taxon>Cytophagales</taxon>
        <taxon>Hymenobacteraceae</taxon>
        <taxon>Hymenobacter</taxon>
    </lineage>
</organism>
<feature type="signal peptide" evidence="1">
    <location>
        <begin position="1"/>
        <end position="26"/>
    </location>
</feature>
<keyword evidence="1" id="KW-0732">Signal</keyword>
<dbReference type="OrthoDB" id="869645at2"/>
<sequence length="458" mass="45801">MKHLFATKLRACLASLFIMAPALAPAAPFTPGNIVVVRVGDGSATLTSAATATFLLEYTPAGVLVQTIALPTAVAGNNSILTNTGSSTSDAVLTRSVNGAYLVLTGYDAAVGTLTLTATASATNNRVIGRVAADGTVDTSTRISDAFSGTSASTANIRSAATVDGTAFYAVGSNTGVRYVPFGNSGTAATTALSTAAPTNNRSVNIFGGNLYVSSASGSNFGISQVGTGLPTTASQTITLLPGFPTTSGPSTYAFYFADLSTTVPGVDVVYAVDDRTTTDGGIQKWSLVGSTWTLNGTITGTPAPALRGLDGKTTGTTVSLLASGNGGVYLVSDNAGYNAAPSTTTLPAALIAAPASNAVFRGVAFAPAATVTATNPGNALPGLTISPNPATDRITVALPQAGAATVALRDLTGRLVLAPAALGTDRQLRLPAGLAAGTYLLEVRQGAITAVRRLQKN</sequence>
<evidence type="ECO:0000313" key="2">
    <source>
        <dbReference type="EMBL" id="ALW85802.1"/>
    </source>
</evidence>
<dbReference type="Proteomes" id="UP000059542">
    <property type="component" value="Chromosome"/>
</dbReference>
<dbReference type="AlphaFoldDB" id="A0A0U4BPX6"/>
<protein>
    <recommendedName>
        <fullName evidence="4">Secretion system C-terminal sorting domain-containing protein</fullName>
    </recommendedName>
</protein>
<dbReference type="InterPro" id="IPR026444">
    <property type="entry name" value="Secre_tail"/>
</dbReference>
<dbReference type="KEGG" id="hyg:AUC43_12290"/>
<dbReference type="STRING" id="1411621.AUC43_12290"/>
<name>A0A0U4BPX6_9BACT</name>
<gene>
    <name evidence="2" type="ORF">AUC43_12290</name>
</gene>
<evidence type="ECO:0000256" key="1">
    <source>
        <dbReference type="SAM" id="SignalP"/>
    </source>
</evidence>
<dbReference type="EMBL" id="CP013909">
    <property type="protein sequence ID" value="ALW85802.1"/>
    <property type="molecule type" value="Genomic_DNA"/>
</dbReference>
<dbReference type="RefSeq" id="WP_068193861.1">
    <property type="nucleotide sequence ID" value="NZ_CP013909.1"/>
</dbReference>
<reference evidence="2 3" key="1">
    <citation type="submission" date="2015-12" db="EMBL/GenBank/DDBJ databases">
        <authorList>
            <person name="Shamseldin A."/>
            <person name="Moawad H."/>
            <person name="Abd El-Rahim W.M."/>
            <person name="Sadowsky M.J."/>
        </authorList>
    </citation>
    <scope>NUCLEOTIDE SEQUENCE [LARGE SCALE GENOMIC DNA]</scope>
    <source>
        <strain evidence="2 3">DG5B</strain>
    </source>
</reference>
<evidence type="ECO:0000313" key="3">
    <source>
        <dbReference type="Proteomes" id="UP000059542"/>
    </source>
</evidence>
<proteinExistence type="predicted"/>
<keyword evidence="3" id="KW-1185">Reference proteome</keyword>
<accession>A0A0U4BPX6</accession>
<dbReference type="NCBIfam" id="TIGR04183">
    <property type="entry name" value="Por_Secre_tail"/>
    <property type="match status" value="1"/>
</dbReference>
<evidence type="ECO:0008006" key="4">
    <source>
        <dbReference type="Google" id="ProtNLM"/>
    </source>
</evidence>